<feature type="modified residue" description="4-aspartylphosphate" evidence="1">
    <location>
        <position position="55"/>
    </location>
</feature>
<accession>A0A8T5UTQ3</accession>
<evidence type="ECO:0000313" key="4">
    <source>
        <dbReference type="Proteomes" id="UP000825933"/>
    </source>
</evidence>
<keyword evidence="1" id="KW-0597">Phosphoprotein</keyword>
<comment type="caution">
    <text evidence="3">The sequence shown here is derived from an EMBL/GenBank/DDBJ whole genome shotgun (WGS) entry which is preliminary data.</text>
</comment>
<dbReference type="PROSITE" id="PS50110">
    <property type="entry name" value="RESPONSE_REGULATORY"/>
    <property type="match status" value="1"/>
</dbReference>
<protein>
    <submittedName>
        <fullName evidence="3">Response regulator</fullName>
    </submittedName>
</protein>
<evidence type="ECO:0000259" key="2">
    <source>
        <dbReference type="PROSITE" id="PS50110"/>
    </source>
</evidence>
<dbReference type="GO" id="GO:0000160">
    <property type="term" value="P:phosphorelay signal transduction system"/>
    <property type="evidence" value="ECO:0007669"/>
    <property type="project" value="InterPro"/>
</dbReference>
<dbReference type="AlphaFoldDB" id="A0A8T5UTQ3"/>
<sequence length="149" mass="16916">MSDSKILVVEDEIIVAADLKNKLEKMGYTIIGTATTGHDAVKKAGETKPDLVLMDIMLKGEMDGIDAAQQIRDLYDIPIVYLTAYFDDETLERAKVTEPFGYILKPFEDMGIQSVIEMAIYKHQVEQRLKKQAKILKFSNEMLNEINEQ</sequence>
<proteinExistence type="predicted"/>
<dbReference type="Proteomes" id="UP000825933">
    <property type="component" value="Unassembled WGS sequence"/>
</dbReference>
<dbReference type="PANTHER" id="PTHR43228:SF6">
    <property type="entry name" value="RESPONSE REGULATOR RECEIVER"/>
    <property type="match status" value="1"/>
</dbReference>
<dbReference type="Gene3D" id="3.40.50.2300">
    <property type="match status" value="1"/>
</dbReference>
<evidence type="ECO:0000256" key="1">
    <source>
        <dbReference type="PROSITE-ProRule" id="PRU00169"/>
    </source>
</evidence>
<dbReference type="PANTHER" id="PTHR43228">
    <property type="entry name" value="TWO-COMPONENT RESPONSE REGULATOR"/>
    <property type="match status" value="1"/>
</dbReference>
<keyword evidence="4" id="KW-1185">Reference proteome</keyword>
<dbReference type="SMART" id="SM00448">
    <property type="entry name" value="REC"/>
    <property type="match status" value="1"/>
</dbReference>
<dbReference type="SUPFAM" id="SSF52172">
    <property type="entry name" value="CheY-like"/>
    <property type="match status" value="1"/>
</dbReference>
<reference evidence="4" key="1">
    <citation type="journal article" date="2022" name="Microbiol. Resour. Announc.">
        <title>Draft Genome Sequence of a Methanogenic Archaeon from West Spitsbergen Permafrost.</title>
        <authorList>
            <person name="Trubitsyn V."/>
            <person name="Rivkina E."/>
            <person name="Shcherbakova V."/>
        </authorList>
    </citation>
    <scope>NUCLEOTIDE SEQUENCE [LARGE SCALE GENOMIC DNA]</scope>
    <source>
        <strain evidence="4">VT</strain>
    </source>
</reference>
<dbReference type="RefSeq" id="WP_223791186.1">
    <property type="nucleotide sequence ID" value="NZ_JAIOUQ010000007.1"/>
</dbReference>
<name>A0A8T5UTQ3_9EURY</name>
<feature type="domain" description="Response regulatory" evidence="2">
    <location>
        <begin position="5"/>
        <end position="120"/>
    </location>
</feature>
<dbReference type="InterPro" id="IPR011006">
    <property type="entry name" value="CheY-like_superfamily"/>
</dbReference>
<dbReference type="InterPro" id="IPR052048">
    <property type="entry name" value="ST_Response_Regulator"/>
</dbReference>
<dbReference type="InterPro" id="IPR001789">
    <property type="entry name" value="Sig_transdc_resp-reg_receiver"/>
</dbReference>
<dbReference type="Pfam" id="PF00072">
    <property type="entry name" value="Response_reg"/>
    <property type="match status" value="1"/>
</dbReference>
<organism evidence="3 4">
    <name type="scientific">Methanobacterium spitsbergense</name>
    <dbReference type="NCBI Taxonomy" id="2874285"/>
    <lineage>
        <taxon>Archaea</taxon>
        <taxon>Methanobacteriati</taxon>
        <taxon>Methanobacteriota</taxon>
        <taxon>Methanomada group</taxon>
        <taxon>Methanobacteria</taxon>
        <taxon>Methanobacteriales</taxon>
        <taxon>Methanobacteriaceae</taxon>
        <taxon>Methanobacterium</taxon>
    </lineage>
</organism>
<dbReference type="CDD" id="cd17534">
    <property type="entry name" value="REC_DC-like"/>
    <property type="match status" value="1"/>
</dbReference>
<evidence type="ECO:0000313" key="3">
    <source>
        <dbReference type="EMBL" id="MBZ2165577.1"/>
    </source>
</evidence>
<gene>
    <name evidence="3" type="ORF">K8N75_05925</name>
</gene>
<dbReference type="EMBL" id="JAIOUQ010000007">
    <property type="protein sequence ID" value="MBZ2165577.1"/>
    <property type="molecule type" value="Genomic_DNA"/>
</dbReference>